<organism evidence="2">
    <name type="scientific">Megafenestra aurita</name>
    <dbReference type="NCBI Taxonomy" id="2291010"/>
    <lineage>
        <taxon>Eukaryota</taxon>
        <taxon>Metazoa</taxon>
        <taxon>Ecdysozoa</taxon>
        <taxon>Arthropoda</taxon>
        <taxon>Crustacea</taxon>
        <taxon>Branchiopoda</taxon>
        <taxon>Diplostraca</taxon>
        <taxon>Cladocera</taxon>
        <taxon>Anomopoda</taxon>
        <taxon>Daphniidae</taxon>
        <taxon>Megafenestra</taxon>
    </lineage>
</organism>
<name>A0A4Y7NIQ1_9CRUS</name>
<dbReference type="PANTHER" id="PTHR14894">
    <property type="entry name" value="CDK5 REGULATORY SUBUNIT-ASSOCIATED PROTEIN 3"/>
    <property type="match status" value="1"/>
</dbReference>
<dbReference type="GO" id="GO:0007346">
    <property type="term" value="P:regulation of mitotic cell cycle"/>
    <property type="evidence" value="ECO:0007669"/>
    <property type="project" value="TreeGrafter"/>
</dbReference>
<dbReference type="Pfam" id="PF05600">
    <property type="entry name" value="CDK5RAP3"/>
    <property type="match status" value="1"/>
</dbReference>
<accession>A0A4Y7NIQ1</accession>
<evidence type="ECO:0000313" key="2">
    <source>
        <dbReference type="EMBL" id="SVE92446.1"/>
    </source>
</evidence>
<evidence type="ECO:0000256" key="1">
    <source>
        <dbReference type="ARBA" id="ARBA00007478"/>
    </source>
</evidence>
<reference evidence="2" key="1">
    <citation type="submission" date="2018-08" db="EMBL/GenBank/DDBJ databases">
        <authorList>
            <person name="Cornetti L."/>
        </authorList>
    </citation>
    <scope>NUCLEOTIDE SEQUENCE</scope>
    <source>
        <strain evidence="2">CH-H-2</strain>
    </source>
</reference>
<dbReference type="AlphaFoldDB" id="A0A4Y7NIQ1"/>
<dbReference type="EMBL" id="LR022827">
    <property type="protein sequence ID" value="SVE92446.1"/>
    <property type="molecule type" value="mRNA"/>
</dbReference>
<dbReference type="GO" id="GO:0012505">
    <property type="term" value="C:endomembrane system"/>
    <property type="evidence" value="ECO:0007669"/>
    <property type="project" value="TreeGrafter"/>
</dbReference>
<comment type="similarity">
    <text evidence="1">Belongs to the CDK5RAP3 family.</text>
</comment>
<proteinExistence type="evidence at transcript level"/>
<dbReference type="InterPro" id="IPR008491">
    <property type="entry name" value="CDK5RAP3"/>
</dbReference>
<sequence>MQEQNIPIDIQTSKLLDWIISRRHCTKTWHKQITAIREKINSAIQDMPEHKNITKLLTGTYINYFHCLQIVEILKETEADTRSIFGRYGSQRMKDWQEIVYLYEKDNIYLAEASQLLMRNVAYEIPGIKKSIARCEQIQHESEKKEVDCIKNAQDFREKYKSLCHQLGIKGENIKKELNDLLTSLPDMYKDVAKQAKETKEASEFYRSFIGQMIKSNSDLACLPLLQYIIEHGNTTVYEWRYGEPPLRIEEPTLLTEPEAPSSTDDAIDFGDGSIDFGTGDVELETGDIDWGQIDMLPDAHEATIDFSTTEDAELGIVVQEAGVEGGVAKDNEALSVLDYRKTRNMFLDDLAELEAFLRQRSAEMHMLSKESQMSFSLSQSHSNAEISTQQLETMLTKVLSTMEAINRPKLKNLALIRESPRYVDRVASSLQRHLHLADNMEGNRAALVEKRRAAAVEQSRLQPTLKKMIERTKELQGEIERNISKKYNNRPVNITGGVTSL</sequence>
<protein>
    <submittedName>
        <fullName evidence="2">EOG090X07S9</fullName>
    </submittedName>
</protein>
<dbReference type="PANTHER" id="PTHR14894:SF0">
    <property type="entry name" value="CDK5 REGULATORY SUBUNIT-ASSOCIATED PROTEIN 3"/>
    <property type="match status" value="1"/>
</dbReference>
<gene>
    <name evidence="2" type="primary">EOG090X07S9</name>
</gene>